<accession>C5L1N7</accession>
<dbReference type="OrthoDB" id="27214at2759"/>
<evidence type="ECO:0008006" key="3">
    <source>
        <dbReference type="Google" id="ProtNLM"/>
    </source>
</evidence>
<dbReference type="Proteomes" id="UP000007800">
    <property type="component" value="Unassembled WGS sequence"/>
</dbReference>
<keyword evidence="2" id="KW-1185">Reference proteome</keyword>
<evidence type="ECO:0000313" key="2">
    <source>
        <dbReference type="Proteomes" id="UP000007800"/>
    </source>
</evidence>
<organism evidence="2">
    <name type="scientific">Perkinsus marinus (strain ATCC 50983 / TXsc)</name>
    <dbReference type="NCBI Taxonomy" id="423536"/>
    <lineage>
        <taxon>Eukaryota</taxon>
        <taxon>Sar</taxon>
        <taxon>Alveolata</taxon>
        <taxon>Perkinsozoa</taxon>
        <taxon>Perkinsea</taxon>
        <taxon>Perkinsida</taxon>
        <taxon>Perkinsidae</taxon>
        <taxon>Perkinsus</taxon>
    </lineage>
</organism>
<gene>
    <name evidence="1" type="ORF">Pmar_PMAR017569</name>
</gene>
<dbReference type="GeneID" id="9065797"/>
<evidence type="ECO:0000313" key="1">
    <source>
        <dbReference type="EMBL" id="EER09356.1"/>
    </source>
</evidence>
<name>C5L1N7_PERM5</name>
<dbReference type="OMA" id="ADDICWP"/>
<proteinExistence type="predicted"/>
<reference evidence="1 2" key="1">
    <citation type="submission" date="2008-07" db="EMBL/GenBank/DDBJ databases">
        <authorList>
            <person name="El-Sayed N."/>
            <person name="Caler E."/>
            <person name="Inman J."/>
            <person name="Amedeo P."/>
            <person name="Hass B."/>
            <person name="Wortman J."/>
        </authorList>
    </citation>
    <scope>NUCLEOTIDE SEQUENCE [LARGE SCALE GENOMIC DNA]</scope>
    <source>
        <strain evidence="2">ATCC 50983 / TXsc</strain>
    </source>
</reference>
<dbReference type="EMBL" id="GG678366">
    <property type="protein sequence ID" value="EER09356.1"/>
    <property type="molecule type" value="Genomic_DNA"/>
</dbReference>
<protein>
    <recommendedName>
        <fullName evidence="3">Tail specific protease domain-containing protein</fullName>
    </recommendedName>
</protein>
<dbReference type="InParanoid" id="C5L1N7"/>
<sequence length="257" mass="28767">MQDAVSESGPYLGIYQGLLQRLNNHFFVKSVVDRNLLQFQPPTGPLSVTFDDGSTEEINWLGRLSDYTKYVGDDAITARFYNALTNRNPLFEKTVAFETEFYQKNASTLWNFADGSSNQDYGYAGLDDIVARADSSRNVYDDGNAALFSSKTSEGEARWISGTGYQYSLLDDTVVVSVPDFVPGGGTFSLPVVLYENFSEVQDFARENDVTRILFDVSTNGGGFVVSTFALQWYIVPNADEICFPIVRHMTDDWISW</sequence>
<dbReference type="AlphaFoldDB" id="C5L1N7"/>
<feature type="non-terminal residue" evidence="1">
    <location>
        <position position="257"/>
    </location>
</feature>
<dbReference type="RefSeq" id="XP_002777540.1">
    <property type="nucleotide sequence ID" value="XM_002777494.1"/>
</dbReference>